<name>A0A0N0P7R0_LEPSE</name>
<dbReference type="GO" id="GO:0006105">
    <property type="term" value="P:succinate metabolic process"/>
    <property type="evidence" value="ECO:0007669"/>
    <property type="project" value="TreeGrafter"/>
</dbReference>
<dbReference type="EMBL" id="LJSK01000044">
    <property type="protein sequence ID" value="KPI88657.1"/>
    <property type="molecule type" value="Genomic_DNA"/>
</dbReference>
<evidence type="ECO:0000256" key="5">
    <source>
        <dbReference type="ARBA" id="ARBA00023186"/>
    </source>
</evidence>
<evidence type="ECO:0000313" key="8">
    <source>
        <dbReference type="Proteomes" id="UP000038009"/>
    </source>
</evidence>
<dbReference type="InterPro" id="IPR008381">
    <property type="entry name" value="SDHAF3/Sdh7"/>
</dbReference>
<dbReference type="PANTHER" id="PTHR13137:SF6">
    <property type="entry name" value="SUCCINATE DEHYDROGENASE ASSEMBLY FACTOR 3, MITOCHONDRIAL"/>
    <property type="match status" value="1"/>
</dbReference>
<evidence type="ECO:0000313" key="7">
    <source>
        <dbReference type="EMBL" id="KPI88657.1"/>
    </source>
</evidence>
<evidence type="ECO:0000256" key="6">
    <source>
        <dbReference type="RuleBase" id="RU368039"/>
    </source>
</evidence>
<keyword evidence="4 6" id="KW-0496">Mitochondrion</keyword>
<comment type="caution">
    <text evidence="7">The sequence shown here is derived from an EMBL/GenBank/DDBJ whole genome shotgun (WGS) entry which is preliminary data.</text>
</comment>
<sequence length="315" mass="34798">MLLVVEVVLSRREARHASMRYFVSAAQRVARRPLTPCLSITHRRASSMVSGSDGRHNDIDVDAVTRPMGYGPFSATAKARVLREKAEAENTNRNPAAPALTSHTASVMRSVTLQTNLPLRLSLAGLPHPSQLQDWAYKSSEWRLAFIRLYRAILRLHNKAVAVSLHTARGEGPEAAVSAVTGVHKAGDGTVWKADVVEGGDAAAAAAATCSPARTEVEEAEDYLLRYLLTPEQQEFGNRFVFGEFQRHMDADAVSATIFYASWYDYVLQLASGVTSREMTEKEKRLLSDEQKEKLNALHGAFLDLRASMEPQYMP</sequence>
<dbReference type="Pfam" id="PF13233">
    <property type="entry name" value="Complex1_LYR_2"/>
    <property type="match status" value="1"/>
</dbReference>
<dbReference type="Proteomes" id="UP000038009">
    <property type="component" value="Unassembled WGS sequence"/>
</dbReference>
<dbReference type="PANTHER" id="PTHR13137">
    <property type="entry name" value="DC11 ACN9 HOMOLOG"/>
    <property type="match status" value="1"/>
</dbReference>
<gene>
    <name evidence="7" type="ORF">ABL78_2261</name>
</gene>
<keyword evidence="8" id="KW-1185">Reference proteome</keyword>
<dbReference type="GO" id="GO:0005759">
    <property type="term" value="C:mitochondrial matrix"/>
    <property type="evidence" value="ECO:0007669"/>
    <property type="project" value="UniProtKB-SubCell"/>
</dbReference>
<dbReference type="OrthoDB" id="278329at2759"/>
<keyword evidence="5 6" id="KW-0143">Chaperone</keyword>
<evidence type="ECO:0000256" key="3">
    <source>
        <dbReference type="ARBA" id="ARBA00022946"/>
    </source>
</evidence>
<dbReference type="GO" id="GO:0005758">
    <property type="term" value="C:mitochondrial intermembrane space"/>
    <property type="evidence" value="ECO:0007669"/>
    <property type="project" value="TreeGrafter"/>
</dbReference>
<dbReference type="GO" id="GO:0034553">
    <property type="term" value="P:mitochondrial respiratory chain complex II assembly"/>
    <property type="evidence" value="ECO:0007669"/>
    <property type="project" value="UniProtKB-UniRule"/>
</dbReference>
<dbReference type="AlphaFoldDB" id="A0A0N0P7R0"/>
<comment type="function">
    <text evidence="6">Plays an essential role in the assembly of succinate dehydrogenase (SDH), an enzyme complex (also referred to as respiratory complex II) that is a component of both the tricarboxylic acid (TCA) cycle and the mitochondrial electron transport chain, and which couples the oxidation of succinate to fumarate with the reduction of ubiquinone (coenzyme Q) to ubiquinol. Promotes maturation of the iron-sulfur protein subunit of the SDH catalytic dimer, protecting it from the deleterious effects of oxidants. May act together with SDHAF1.</text>
</comment>
<dbReference type="OMA" id="ASWYEYV"/>
<reference evidence="7 8" key="1">
    <citation type="journal article" date="2015" name="PLoS Pathog.">
        <title>Leptomonas seymouri: Adaptations to the Dixenous Life Cycle Analyzed by Genome Sequencing, Transcriptome Profiling and Co-infection with Leishmania donovani.</title>
        <authorList>
            <person name="Kraeva N."/>
            <person name="Butenko A."/>
            <person name="Hlavacova J."/>
            <person name="Kostygov A."/>
            <person name="Myskova J."/>
            <person name="Grybchuk D."/>
            <person name="Lestinova T."/>
            <person name="Votypka J."/>
            <person name="Volf P."/>
            <person name="Opperdoes F."/>
            <person name="Flegontov P."/>
            <person name="Lukes J."/>
            <person name="Yurchenko V."/>
        </authorList>
    </citation>
    <scope>NUCLEOTIDE SEQUENCE [LARGE SCALE GENOMIC DNA]</scope>
    <source>
        <strain evidence="7 8">ATCC 30220</strain>
    </source>
</reference>
<protein>
    <recommendedName>
        <fullName evidence="6">Succinate dehydrogenase assembly factor 3</fullName>
        <shortName evidence="6">SDH assembly factor 3</shortName>
        <shortName evidence="6">SDHAF3</shortName>
    </recommendedName>
</protein>
<accession>A0A0N0P7R0</accession>
<evidence type="ECO:0000256" key="4">
    <source>
        <dbReference type="ARBA" id="ARBA00023128"/>
    </source>
</evidence>
<comment type="subcellular location">
    <subcellularLocation>
        <location evidence="1 6">Mitochondrion matrix</location>
    </subcellularLocation>
</comment>
<dbReference type="VEuPathDB" id="TriTrypDB:Lsey_0044_0280"/>
<comment type="subunit">
    <text evidence="6">Interacts with the iron-sulfur protein subunit within the SDH catalytic dimer.</text>
</comment>
<comment type="similarity">
    <text evidence="2 6">Belongs to the complex I LYR family. SDHAF3 subfamily.</text>
</comment>
<evidence type="ECO:0000256" key="2">
    <source>
        <dbReference type="ARBA" id="ARBA00006020"/>
    </source>
</evidence>
<proteinExistence type="inferred from homology"/>
<keyword evidence="3" id="KW-0809">Transit peptide</keyword>
<organism evidence="7 8">
    <name type="scientific">Leptomonas seymouri</name>
    <dbReference type="NCBI Taxonomy" id="5684"/>
    <lineage>
        <taxon>Eukaryota</taxon>
        <taxon>Discoba</taxon>
        <taxon>Euglenozoa</taxon>
        <taxon>Kinetoplastea</taxon>
        <taxon>Metakinetoplastina</taxon>
        <taxon>Trypanosomatida</taxon>
        <taxon>Trypanosomatidae</taxon>
        <taxon>Leishmaniinae</taxon>
        <taxon>Leptomonas</taxon>
    </lineage>
</organism>
<evidence type="ECO:0000256" key="1">
    <source>
        <dbReference type="ARBA" id="ARBA00004305"/>
    </source>
</evidence>